<sequence length="514" mass="56780">MRSCGALPHFDLASGAYTDVVSATTHDLQSSSKNAKVVINWSPAAVTDEASAAAETSIANSNVATSPSVQLSLTSNQAATVPTPTINDIKENLEKRNPPNSRSTDRLATVLGFVGVLVHPIAKAVSTVLNASYKVFEAQLEREAKVRELWDVIIDTLDFMEEAEPLKKVRGLEKTMQAIMSRLYDCIQHLKAYEEKGFLAKVAGGASADDTLSGFAVSFTDLKLKLHQRVSVENWKVSSSISDDIARLDRKGDLETLENIPGAKILHTKWSSENKNMCLPATRQHLLDQILNWVLNGSEKLYWLSGAAGTGKSSIANTVAHQCNVIGHLGAVFRFRRDEITLESPYQLFGNLAYHIAFYSEVLWKAVVGARHRHAVMSMSEPNLPHWLVLNPLKEASLDRPLVLIIDALDECVVLGMHHGHSTVVEILQEILNDLPQGVKILITSYDECTLQQNHDPSMVLKQDLTSVEHIKEDIGLYIDSRLTDIAVKKQLGEWKPLIENLVKQADNLFIWAA</sequence>
<dbReference type="Pfam" id="PF24883">
    <property type="entry name" value="NPHP3_N"/>
    <property type="match status" value="1"/>
</dbReference>
<reference evidence="3" key="2">
    <citation type="submission" date="2021-10" db="EMBL/GenBank/DDBJ databases">
        <title>Phylogenomics reveals ancestral predisposition of the termite-cultivated fungus Termitomyces towards a domesticated lifestyle.</title>
        <authorList>
            <person name="Auxier B."/>
            <person name="Grum-Grzhimaylo A."/>
            <person name="Cardenas M.E."/>
            <person name="Lodge J.D."/>
            <person name="Laessoe T."/>
            <person name="Pedersen O."/>
            <person name="Smith M.E."/>
            <person name="Kuyper T.W."/>
            <person name="Franco-Molano E.A."/>
            <person name="Baroni T.J."/>
            <person name="Aanen D.K."/>
        </authorList>
    </citation>
    <scope>NUCLEOTIDE SEQUENCE</scope>
    <source>
        <strain evidence="3">AP01</strain>
        <tissue evidence="3">Mycelium</tissue>
    </source>
</reference>
<keyword evidence="1" id="KW-0677">Repeat</keyword>
<dbReference type="PANTHER" id="PTHR10039:SF17">
    <property type="entry name" value="FUNGAL STAND N-TERMINAL GOODBYE DOMAIN-CONTAINING PROTEIN-RELATED"/>
    <property type="match status" value="1"/>
</dbReference>
<dbReference type="EMBL" id="JABCKV010001070">
    <property type="protein sequence ID" value="KAG5640181.1"/>
    <property type="molecule type" value="Genomic_DNA"/>
</dbReference>
<evidence type="ECO:0000259" key="2">
    <source>
        <dbReference type="Pfam" id="PF24883"/>
    </source>
</evidence>
<proteinExistence type="predicted"/>
<reference evidence="3" key="1">
    <citation type="submission" date="2020-07" db="EMBL/GenBank/DDBJ databases">
        <authorList>
            <person name="Nieuwenhuis M."/>
            <person name="Van De Peppel L.J.J."/>
        </authorList>
    </citation>
    <scope>NUCLEOTIDE SEQUENCE</scope>
    <source>
        <strain evidence="3">AP01</strain>
        <tissue evidence="3">Mycelium</tissue>
    </source>
</reference>
<dbReference type="PANTHER" id="PTHR10039">
    <property type="entry name" value="AMELOGENIN"/>
    <property type="match status" value="1"/>
</dbReference>
<name>A0A9P7K6H6_9AGAR</name>
<evidence type="ECO:0000256" key="1">
    <source>
        <dbReference type="ARBA" id="ARBA00022737"/>
    </source>
</evidence>
<keyword evidence="4" id="KW-1185">Reference proteome</keyword>
<dbReference type="SUPFAM" id="SSF52540">
    <property type="entry name" value="P-loop containing nucleoside triphosphate hydrolases"/>
    <property type="match status" value="1"/>
</dbReference>
<protein>
    <recommendedName>
        <fullName evidence="2">Nephrocystin 3-like N-terminal domain-containing protein</fullName>
    </recommendedName>
</protein>
<gene>
    <name evidence="3" type="ORF">DXG03_000698</name>
</gene>
<dbReference type="Gene3D" id="3.40.50.300">
    <property type="entry name" value="P-loop containing nucleotide triphosphate hydrolases"/>
    <property type="match status" value="1"/>
</dbReference>
<accession>A0A9P7K6H6</accession>
<dbReference type="Proteomes" id="UP000775547">
    <property type="component" value="Unassembled WGS sequence"/>
</dbReference>
<dbReference type="OrthoDB" id="5967843at2759"/>
<comment type="caution">
    <text evidence="3">The sequence shown here is derived from an EMBL/GenBank/DDBJ whole genome shotgun (WGS) entry which is preliminary data.</text>
</comment>
<organism evidence="3 4">
    <name type="scientific">Asterophora parasitica</name>
    <dbReference type="NCBI Taxonomy" id="117018"/>
    <lineage>
        <taxon>Eukaryota</taxon>
        <taxon>Fungi</taxon>
        <taxon>Dikarya</taxon>
        <taxon>Basidiomycota</taxon>
        <taxon>Agaricomycotina</taxon>
        <taxon>Agaricomycetes</taxon>
        <taxon>Agaricomycetidae</taxon>
        <taxon>Agaricales</taxon>
        <taxon>Tricholomatineae</taxon>
        <taxon>Lyophyllaceae</taxon>
        <taxon>Asterophora</taxon>
    </lineage>
</organism>
<evidence type="ECO:0000313" key="4">
    <source>
        <dbReference type="Proteomes" id="UP000775547"/>
    </source>
</evidence>
<evidence type="ECO:0000313" key="3">
    <source>
        <dbReference type="EMBL" id="KAG5640181.1"/>
    </source>
</evidence>
<dbReference type="InterPro" id="IPR027417">
    <property type="entry name" value="P-loop_NTPase"/>
</dbReference>
<dbReference type="AlphaFoldDB" id="A0A9P7K6H6"/>
<feature type="domain" description="Nephrocystin 3-like N-terminal" evidence="2">
    <location>
        <begin position="288"/>
        <end position="445"/>
    </location>
</feature>
<dbReference type="InterPro" id="IPR056884">
    <property type="entry name" value="NPHP3-like_N"/>
</dbReference>
<feature type="non-terminal residue" evidence="3">
    <location>
        <position position="514"/>
    </location>
</feature>